<evidence type="ECO:0000313" key="3">
    <source>
        <dbReference type="Proteomes" id="UP000799424"/>
    </source>
</evidence>
<gene>
    <name evidence="2" type="ORF">CC86DRAFT_370153</name>
</gene>
<proteinExistence type="predicted"/>
<keyword evidence="1" id="KW-0732">Signal</keyword>
<evidence type="ECO:0000256" key="1">
    <source>
        <dbReference type="SAM" id="SignalP"/>
    </source>
</evidence>
<dbReference type="OrthoDB" id="3788568at2759"/>
<dbReference type="AlphaFoldDB" id="A0A6A7A2M7"/>
<dbReference type="EMBL" id="MU006225">
    <property type="protein sequence ID" value="KAF2827098.1"/>
    <property type="molecule type" value="Genomic_DNA"/>
</dbReference>
<feature type="chain" id="PRO_5025551675" description="F-box domain-containing protein" evidence="1">
    <location>
        <begin position="26"/>
        <end position="259"/>
    </location>
</feature>
<feature type="signal peptide" evidence="1">
    <location>
        <begin position="1"/>
        <end position="25"/>
    </location>
</feature>
<evidence type="ECO:0008006" key="4">
    <source>
        <dbReference type="Google" id="ProtNLM"/>
    </source>
</evidence>
<accession>A0A6A7A2M7</accession>
<keyword evidence="3" id="KW-1185">Reference proteome</keyword>
<evidence type="ECO:0000313" key="2">
    <source>
        <dbReference type="EMBL" id="KAF2827098.1"/>
    </source>
</evidence>
<name>A0A6A7A2M7_9PLEO</name>
<sequence>MSTSTATNRDALLLILARISVKTSAVDPTSILPQPASRLLSLPTELRLLVCSYMTLSPEYTESLAFRGAYLSCRLLHQDMRNALVPEQDLVKYMASKRQLWTPAVHTNVSLGPLHPFLGLIRSLTIRIPVPTGGRWQSDCLVVLRSLYALYLDDLHVVMTGAHNNSLPYGDMKSFGPSLFMDFVRKEAVNCRKVTFTLDSLSRAEGGRAMSTVLAIHEESTNIRYHLTIVQNKEEKQVERAFKSSSRFKPECPEGGQEY</sequence>
<organism evidence="2 3">
    <name type="scientific">Ophiobolus disseminans</name>
    <dbReference type="NCBI Taxonomy" id="1469910"/>
    <lineage>
        <taxon>Eukaryota</taxon>
        <taxon>Fungi</taxon>
        <taxon>Dikarya</taxon>
        <taxon>Ascomycota</taxon>
        <taxon>Pezizomycotina</taxon>
        <taxon>Dothideomycetes</taxon>
        <taxon>Pleosporomycetidae</taxon>
        <taxon>Pleosporales</taxon>
        <taxon>Pleosporineae</taxon>
        <taxon>Phaeosphaeriaceae</taxon>
        <taxon>Ophiobolus</taxon>
    </lineage>
</organism>
<protein>
    <recommendedName>
        <fullName evidence="4">F-box domain-containing protein</fullName>
    </recommendedName>
</protein>
<dbReference type="Proteomes" id="UP000799424">
    <property type="component" value="Unassembled WGS sequence"/>
</dbReference>
<reference evidence="2" key="1">
    <citation type="journal article" date="2020" name="Stud. Mycol.">
        <title>101 Dothideomycetes genomes: a test case for predicting lifestyles and emergence of pathogens.</title>
        <authorList>
            <person name="Haridas S."/>
            <person name="Albert R."/>
            <person name="Binder M."/>
            <person name="Bloem J."/>
            <person name="Labutti K."/>
            <person name="Salamov A."/>
            <person name="Andreopoulos B."/>
            <person name="Baker S."/>
            <person name="Barry K."/>
            <person name="Bills G."/>
            <person name="Bluhm B."/>
            <person name="Cannon C."/>
            <person name="Castanera R."/>
            <person name="Culley D."/>
            <person name="Daum C."/>
            <person name="Ezra D."/>
            <person name="Gonzalez J."/>
            <person name="Henrissat B."/>
            <person name="Kuo A."/>
            <person name="Liang C."/>
            <person name="Lipzen A."/>
            <person name="Lutzoni F."/>
            <person name="Magnuson J."/>
            <person name="Mondo S."/>
            <person name="Nolan M."/>
            <person name="Ohm R."/>
            <person name="Pangilinan J."/>
            <person name="Park H.-J."/>
            <person name="Ramirez L."/>
            <person name="Alfaro M."/>
            <person name="Sun H."/>
            <person name="Tritt A."/>
            <person name="Yoshinaga Y."/>
            <person name="Zwiers L.-H."/>
            <person name="Turgeon B."/>
            <person name="Goodwin S."/>
            <person name="Spatafora J."/>
            <person name="Crous P."/>
            <person name="Grigoriev I."/>
        </authorList>
    </citation>
    <scope>NUCLEOTIDE SEQUENCE</scope>
    <source>
        <strain evidence="2">CBS 113818</strain>
    </source>
</reference>